<evidence type="ECO:0000313" key="5">
    <source>
        <dbReference type="Proteomes" id="UP001188597"/>
    </source>
</evidence>
<comment type="caution">
    <text evidence="4">The sequence shown here is derived from an EMBL/GenBank/DDBJ whole genome shotgun (WGS) entry which is preliminary data.</text>
</comment>
<gene>
    <name evidence="4" type="ORF">RJ639_021401</name>
</gene>
<dbReference type="Pfam" id="PF00098">
    <property type="entry name" value="zf-CCHC"/>
    <property type="match status" value="1"/>
</dbReference>
<dbReference type="SUPFAM" id="SSF56672">
    <property type="entry name" value="DNA/RNA polymerases"/>
    <property type="match status" value="1"/>
</dbReference>
<reference evidence="4" key="1">
    <citation type="submission" date="2022-12" db="EMBL/GenBank/DDBJ databases">
        <title>Draft genome assemblies for two species of Escallonia (Escalloniales).</title>
        <authorList>
            <person name="Chanderbali A."/>
            <person name="Dervinis C."/>
            <person name="Anghel I."/>
            <person name="Soltis D."/>
            <person name="Soltis P."/>
            <person name="Zapata F."/>
        </authorList>
    </citation>
    <scope>NUCLEOTIDE SEQUENCE</scope>
    <source>
        <strain evidence="4">UCBG64.0493</strain>
        <tissue evidence="4">Leaf</tissue>
    </source>
</reference>
<dbReference type="EMBL" id="JAVXUP010002881">
    <property type="protein sequence ID" value="KAK3000950.1"/>
    <property type="molecule type" value="Genomic_DNA"/>
</dbReference>
<dbReference type="GO" id="GO:0003676">
    <property type="term" value="F:nucleic acid binding"/>
    <property type="evidence" value="ECO:0007669"/>
    <property type="project" value="InterPro"/>
</dbReference>
<proteinExistence type="predicted"/>
<dbReference type="Pfam" id="PF07727">
    <property type="entry name" value="RVT_2"/>
    <property type="match status" value="1"/>
</dbReference>
<organism evidence="4 5">
    <name type="scientific">Escallonia herrerae</name>
    <dbReference type="NCBI Taxonomy" id="1293975"/>
    <lineage>
        <taxon>Eukaryota</taxon>
        <taxon>Viridiplantae</taxon>
        <taxon>Streptophyta</taxon>
        <taxon>Embryophyta</taxon>
        <taxon>Tracheophyta</taxon>
        <taxon>Spermatophyta</taxon>
        <taxon>Magnoliopsida</taxon>
        <taxon>eudicotyledons</taxon>
        <taxon>Gunneridae</taxon>
        <taxon>Pentapetalae</taxon>
        <taxon>asterids</taxon>
        <taxon>campanulids</taxon>
        <taxon>Escalloniales</taxon>
        <taxon>Escalloniaceae</taxon>
        <taxon>Escallonia</taxon>
    </lineage>
</organism>
<feature type="domain" description="CCHC-type" evidence="3">
    <location>
        <begin position="80"/>
        <end position="96"/>
    </location>
</feature>
<dbReference type="Gene3D" id="4.10.60.10">
    <property type="entry name" value="Zinc finger, CCHC-type"/>
    <property type="match status" value="1"/>
</dbReference>
<protein>
    <recommendedName>
        <fullName evidence="3">CCHC-type domain-containing protein</fullName>
    </recommendedName>
</protein>
<dbReference type="InterPro" id="IPR036875">
    <property type="entry name" value="Znf_CCHC_sf"/>
</dbReference>
<evidence type="ECO:0000256" key="1">
    <source>
        <dbReference type="PROSITE-ProRule" id="PRU00047"/>
    </source>
</evidence>
<evidence type="ECO:0000256" key="2">
    <source>
        <dbReference type="SAM" id="MobiDB-lite"/>
    </source>
</evidence>
<dbReference type="SUPFAM" id="SSF57756">
    <property type="entry name" value="Retrovirus zinc finger-like domains"/>
    <property type="match status" value="1"/>
</dbReference>
<dbReference type="InterPro" id="IPR001878">
    <property type="entry name" value="Znf_CCHC"/>
</dbReference>
<feature type="region of interest" description="Disordered" evidence="2">
    <location>
        <begin position="94"/>
        <end position="114"/>
    </location>
</feature>
<evidence type="ECO:0000313" key="4">
    <source>
        <dbReference type="EMBL" id="KAK3000950.1"/>
    </source>
</evidence>
<dbReference type="InterPro" id="IPR013103">
    <property type="entry name" value="RVT_2"/>
</dbReference>
<dbReference type="GO" id="GO:0008270">
    <property type="term" value="F:zinc ion binding"/>
    <property type="evidence" value="ECO:0007669"/>
    <property type="project" value="UniProtKB-KW"/>
</dbReference>
<accession>A0AA88V5S9</accession>
<feature type="compositionally biased region" description="Basic and acidic residues" evidence="2">
    <location>
        <begin position="94"/>
        <end position="106"/>
    </location>
</feature>
<dbReference type="CDD" id="cd09272">
    <property type="entry name" value="RNase_HI_RT_Ty1"/>
    <property type="match status" value="1"/>
</dbReference>
<dbReference type="SMART" id="SM00343">
    <property type="entry name" value="ZnF_C2HC"/>
    <property type="match status" value="1"/>
</dbReference>
<evidence type="ECO:0000259" key="3">
    <source>
        <dbReference type="PROSITE" id="PS50158"/>
    </source>
</evidence>
<keyword evidence="1" id="KW-0862">Zinc</keyword>
<keyword evidence="1" id="KW-0863">Zinc-finger</keyword>
<keyword evidence="1" id="KW-0479">Metal-binding</keyword>
<dbReference type="PROSITE" id="PS50158">
    <property type="entry name" value="ZF_CCHC"/>
    <property type="match status" value="1"/>
</dbReference>
<keyword evidence="5" id="KW-1185">Reference proteome</keyword>
<name>A0AA88V5S9_9ASTE</name>
<dbReference type="Proteomes" id="UP001188597">
    <property type="component" value="Unassembled WGS sequence"/>
</dbReference>
<sequence>MAPNTLTKYDLEKFDGSNDFSLWRMKMCAVLIQQRLLKVLKGKQGLPDTMSANEKEDMLERAHSAITDHAGSQSKAKKLKCYYCHKEGHYRKDCPEHKGEKKDNSKTVDGGVVEDNSDGTDVLLVTINSSDGEWILDTGCSYHMHVPELRKNLISLGTLDSNGCSIWQQRLADGFHIYLLLYVDDMLIAAKSMSDVNSLKEQLKREFEMKDLGVTKTILGMEIQRDRHEGILYLSQKNYINWKATLQTIVALFTTEAEYIATTKAVKEAIWLKVLVGDLGLKQESSTVDCDSQSAIHLTKNQMLHEQTKHIDARYHFIRDVVFQRIVMVEKISTNENSADMMAKHIPEIKFKHCLYLISISSI</sequence>
<dbReference type="AlphaFoldDB" id="A0AA88V5S9"/>
<dbReference type="PANTHER" id="PTHR11439">
    <property type="entry name" value="GAG-POL-RELATED RETROTRANSPOSON"/>
    <property type="match status" value="1"/>
</dbReference>
<dbReference type="InterPro" id="IPR043502">
    <property type="entry name" value="DNA/RNA_pol_sf"/>
</dbReference>